<proteinExistence type="predicted"/>
<organism evidence="1 2">
    <name type="scientific">Helicocarpus griseus UAMH5409</name>
    <dbReference type="NCBI Taxonomy" id="1447875"/>
    <lineage>
        <taxon>Eukaryota</taxon>
        <taxon>Fungi</taxon>
        <taxon>Dikarya</taxon>
        <taxon>Ascomycota</taxon>
        <taxon>Pezizomycotina</taxon>
        <taxon>Eurotiomycetes</taxon>
        <taxon>Eurotiomycetidae</taxon>
        <taxon>Onygenales</taxon>
        <taxon>Ajellomycetaceae</taxon>
        <taxon>Helicocarpus</taxon>
    </lineage>
</organism>
<evidence type="ECO:0008006" key="3">
    <source>
        <dbReference type="Google" id="ProtNLM"/>
    </source>
</evidence>
<protein>
    <recommendedName>
        <fullName evidence="3">RING-type domain-containing protein</fullName>
    </recommendedName>
</protein>
<gene>
    <name evidence="1" type="ORF">AJ79_02269</name>
</gene>
<dbReference type="STRING" id="1447875.A0A2B7Y398"/>
<comment type="caution">
    <text evidence="1">The sequence shown here is derived from an EMBL/GenBank/DDBJ whole genome shotgun (WGS) entry which is preliminary data.</text>
</comment>
<accession>A0A2B7Y398</accession>
<dbReference type="AlphaFoldDB" id="A0A2B7Y398"/>
<reference evidence="1 2" key="1">
    <citation type="submission" date="2017-10" db="EMBL/GenBank/DDBJ databases">
        <title>Comparative genomics in systemic dimorphic fungi from Ajellomycetaceae.</title>
        <authorList>
            <person name="Munoz J.F."/>
            <person name="Mcewen J.G."/>
            <person name="Clay O.K."/>
            <person name="Cuomo C.A."/>
        </authorList>
    </citation>
    <scope>NUCLEOTIDE SEQUENCE [LARGE SCALE GENOMIC DNA]</scope>
    <source>
        <strain evidence="1 2">UAMH5409</strain>
    </source>
</reference>
<dbReference type="EMBL" id="PDNB01000023">
    <property type="protein sequence ID" value="PGH15675.1"/>
    <property type="molecule type" value="Genomic_DNA"/>
</dbReference>
<name>A0A2B7Y398_9EURO</name>
<evidence type="ECO:0000313" key="2">
    <source>
        <dbReference type="Proteomes" id="UP000223968"/>
    </source>
</evidence>
<evidence type="ECO:0000313" key="1">
    <source>
        <dbReference type="EMBL" id="PGH15675.1"/>
    </source>
</evidence>
<keyword evidence="2" id="KW-1185">Reference proteome</keyword>
<sequence length="315" mass="35942">MEFQELSDTLRGFLMCRLNRPLVEGRVAPCQAGEIFEVIGVLNRIEPLTCIARRSDGGRCKCRISREKRQAARELLEIANQDFFGLRDQNSHVAKFRDVARHLLCQRSHQKLALGFAALWSSRVALYQHLELTMRFRGLRDEERISQDQDMPSFLEAMNQQSIQIRLMNEQLLPHNEDDVPLEELEMDDEPAPNELSSALFHPPETRFVAGLAETFLIPGGKEKGIFPPRMTIEGDCPICHEPLVNEELKGSPYDSPEICWCTKSCGRNFHKECARAAALCDWVTSQFIKVHPPLNQTLDDIQSPMQFVQANIIV</sequence>
<dbReference type="OrthoDB" id="8062037at2759"/>
<dbReference type="Proteomes" id="UP000223968">
    <property type="component" value="Unassembled WGS sequence"/>
</dbReference>